<organism evidence="1 2">
    <name type="scientific">Zymoseptoria tritici ST99CH_1A5</name>
    <dbReference type="NCBI Taxonomy" id="1276529"/>
    <lineage>
        <taxon>Eukaryota</taxon>
        <taxon>Fungi</taxon>
        <taxon>Dikarya</taxon>
        <taxon>Ascomycota</taxon>
        <taxon>Pezizomycotina</taxon>
        <taxon>Dothideomycetes</taxon>
        <taxon>Dothideomycetidae</taxon>
        <taxon>Mycosphaerellales</taxon>
        <taxon>Mycosphaerellaceae</taxon>
        <taxon>Zymoseptoria</taxon>
    </lineage>
</organism>
<evidence type="ECO:0000313" key="1">
    <source>
        <dbReference type="EMBL" id="SMY29811.1"/>
    </source>
</evidence>
<evidence type="ECO:0008006" key="3">
    <source>
        <dbReference type="Google" id="ProtNLM"/>
    </source>
</evidence>
<accession>A0A1Y6M479</accession>
<dbReference type="AlphaFoldDB" id="A0A1Y6M479"/>
<dbReference type="EMBL" id="LT882688">
    <property type="protein sequence ID" value="SMY29811.1"/>
    <property type="molecule type" value="Genomic_DNA"/>
</dbReference>
<sequence length="366" mass="40963">MSHTATLLGMPPELFDNIANSTHWKDLGSLRLVSRECAMKVSSVYKVDHFRIRRVKIATETSITNAINIVDHPEFGAAIRELLLIDDAASDPFDFSWEDAENPEKGAKDLRKAMAQYNAQQSTMKSGSGRRLLTGLFGKCVKKGIKTLQYSSWNEGCWNYDGEWSLRSTEDIVEWQGATNDHCFMTVMLAIVSSGVSFETFKMNTGNGAGIPICTYGTDFQKGAICKAALSNFEALDLALCASEDDEGAGYQTALEFLTMMTQLKIRSLEVTALQHAHGDQRSPLTAFMELNFPAMKLLRLGHARLDLEDLVIYLKRQKSLRELDISGCIVCFNPRMSDSEKHRFMQGLENLKVIRRNVSLHAKLD</sequence>
<protein>
    <recommendedName>
        <fullName evidence="3">F-box domain-containing protein</fullName>
    </recommendedName>
</protein>
<name>A0A1Y6M479_ZYMTR</name>
<dbReference type="Proteomes" id="UP000215453">
    <property type="component" value="Chromosome 13"/>
</dbReference>
<proteinExistence type="predicted"/>
<gene>
    <name evidence="1" type="ORF">ZT1A5_G11260</name>
</gene>
<reference evidence="1 2" key="1">
    <citation type="submission" date="2016-10" db="EMBL/GenBank/DDBJ databases">
        <authorList>
            <person name="Varghese N."/>
        </authorList>
    </citation>
    <scope>NUCLEOTIDE SEQUENCE [LARGE SCALE GENOMIC DNA]</scope>
</reference>
<evidence type="ECO:0000313" key="2">
    <source>
        <dbReference type="Proteomes" id="UP000215453"/>
    </source>
</evidence>